<feature type="transmembrane region" description="Helical" evidence="1">
    <location>
        <begin position="65"/>
        <end position="87"/>
    </location>
</feature>
<name>A0A6N6MHN8_9HYPH</name>
<evidence type="ECO:0000256" key="1">
    <source>
        <dbReference type="SAM" id="Phobius"/>
    </source>
</evidence>
<feature type="transmembrane region" description="Helical" evidence="1">
    <location>
        <begin position="243"/>
        <end position="263"/>
    </location>
</feature>
<organism evidence="2 3">
    <name type="scientific">Methylobacterium planeticum</name>
    <dbReference type="NCBI Taxonomy" id="2615211"/>
    <lineage>
        <taxon>Bacteria</taxon>
        <taxon>Pseudomonadati</taxon>
        <taxon>Pseudomonadota</taxon>
        <taxon>Alphaproteobacteria</taxon>
        <taxon>Hyphomicrobiales</taxon>
        <taxon>Methylobacteriaceae</taxon>
        <taxon>Methylobacterium</taxon>
    </lineage>
</organism>
<dbReference type="EMBL" id="VZZJ01000027">
    <property type="protein sequence ID" value="KAB1070493.1"/>
    <property type="molecule type" value="Genomic_DNA"/>
</dbReference>
<evidence type="ECO:0000313" key="2">
    <source>
        <dbReference type="EMBL" id="KAB1070493.1"/>
    </source>
</evidence>
<feature type="transmembrane region" description="Helical" evidence="1">
    <location>
        <begin position="12"/>
        <end position="31"/>
    </location>
</feature>
<feature type="transmembrane region" description="Helical" evidence="1">
    <location>
        <begin position="38"/>
        <end position="59"/>
    </location>
</feature>
<dbReference type="Proteomes" id="UP000441523">
    <property type="component" value="Unassembled WGS sequence"/>
</dbReference>
<proteinExistence type="predicted"/>
<keyword evidence="3" id="KW-1185">Reference proteome</keyword>
<feature type="transmembrane region" description="Helical" evidence="1">
    <location>
        <begin position="99"/>
        <end position="116"/>
    </location>
</feature>
<keyword evidence="1" id="KW-1133">Transmembrane helix</keyword>
<accession>A0A6N6MHN8</accession>
<evidence type="ECO:0000313" key="3">
    <source>
        <dbReference type="Proteomes" id="UP000441523"/>
    </source>
</evidence>
<keyword evidence="1" id="KW-0812">Transmembrane</keyword>
<sequence>MLTTALFSAPWLPPLVRAVATGLIVVLASAIAEAAGPFWGALVISLPVTAGPAYVFMALQHEAGFIAAAALNGFAANAATGAFLIVYAKLGPGHGLARAFGPAVLTWLAAALAIAHGRWTPLTALLLNCAVYGAGIVLCRARARPSYAPSPVARRRWLDLVVRAVAVALFVTGVIGLSAVLSPARTGVIAAFPMALTCTIVILHPRVGGAATAHLASTAIRGVFGFGLTLLTLHLLAESRGVAAALVSALLVSLAWSAALLGAQRLRMRRPGRR</sequence>
<keyword evidence="1" id="KW-0472">Membrane</keyword>
<dbReference type="AlphaFoldDB" id="A0A6N6MHN8"/>
<feature type="transmembrane region" description="Helical" evidence="1">
    <location>
        <begin position="187"/>
        <end position="207"/>
    </location>
</feature>
<comment type="caution">
    <text evidence="2">The sequence shown here is derived from an EMBL/GenBank/DDBJ whole genome shotgun (WGS) entry which is preliminary data.</text>
</comment>
<dbReference type="RefSeq" id="WP_150965908.1">
    <property type="nucleotide sequence ID" value="NZ_VZZJ01000027.1"/>
</dbReference>
<gene>
    <name evidence="2" type="ORF">F6X51_22435</name>
</gene>
<feature type="transmembrane region" description="Helical" evidence="1">
    <location>
        <begin position="122"/>
        <end position="139"/>
    </location>
</feature>
<feature type="transmembrane region" description="Helical" evidence="1">
    <location>
        <begin position="219"/>
        <end position="237"/>
    </location>
</feature>
<reference evidence="2 3" key="1">
    <citation type="submission" date="2019-09" db="EMBL/GenBank/DDBJ databases">
        <title>YIM 132548 draft genome.</title>
        <authorList>
            <person name="Jiang L."/>
        </authorList>
    </citation>
    <scope>NUCLEOTIDE SEQUENCE [LARGE SCALE GENOMIC DNA]</scope>
    <source>
        <strain evidence="2 3">YIM 132548</strain>
    </source>
</reference>
<feature type="transmembrane region" description="Helical" evidence="1">
    <location>
        <begin position="160"/>
        <end position="181"/>
    </location>
</feature>
<protein>
    <submittedName>
        <fullName evidence="2">Uncharacterized protein</fullName>
    </submittedName>
</protein>